<gene>
    <name evidence="1" type="ORF">BXY39_2154</name>
</gene>
<reference evidence="1 2" key="1">
    <citation type="submission" date="2018-10" db="EMBL/GenBank/DDBJ databases">
        <title>Genomic Encyclopedia of Archaeal and Bacterial Type Strains, Phase II (KMG-II): from individual species to whole genera.</title>
        <authorList>
            <person name="Goeker M."/>
        </authorList>
    </citation>
    <scope>NUCLEOTIDE SEQUENCE [LARGE SCALE GENOMIC DNA]</scope>
    <source>
        <strain evidence="1 2">DSM 25217</strain>
    </source>
</reference>
<dbReference type="Proteomes" id="UP000271227">
    <property type="component" value="Unassembled WGS sequence"/>
</dbReference>
<protein>
    <submittedName>
        <fullName evidence="1">Uncharacterized protein</fullName>
    </submittedName>
</protein>
<keyword evidence="2" id="KW-1185">Reference proteome</keyword>
<evidence type="ECO:0000313" key="1">
    <source>
        <dbReference type="EMBL" id="RMB08058.1"/>
    </source>
</evidence>
<proteinExistence type="predicted"/>
<accession>A0A3M0CE90</accession>
<name>A0A3M0CE90_9PROT</name>
<dbReference type="EMBL" id="REFR01000011">
    <property type="protein sequence ID" value="RMB08058.1"/>
    <property type="molecule type" value="Genomic_DNA"/>
</dbReference>
<comment type="caution">
    <text evidence="1">The sequence shown here is derived from an EMBL/GenBank/DDBJ whole genome shotgun (WGS) entry which is preliminary data.</text>
</comment>
<sequence>MTAVRIVHERRLPSLLPPLLSGRFAGQWIEKAVALCQTRLRARFYRYSRRHSGKAPSPAV</sequence>
<dbReference type="InParanoid" id="A0A3M0CE90"/>
<organism evidence="1 2">
    <name type="scientific">Eilatimonas milleporae</name>
    <dbReference type="NCBI Taxonomy" id="911205"/>
    <lineage>
        <taxon>Bacteria</taxon>
        <taxon>Pseudomonadati</taxon>
        <taxon>Pseudomonadota</taxon>
        <taxon>Alphaproteobacteria</taxon>
        <taxon>Kordiimonadales</taxon>
        <taxon>Kordiimonadaceae</taxon>
        <taxon>Eilatimonas</taxon>
    </lineage>
</organism>
<dbReference type="AlphaFoldDB" id="A0A3M0CE90"/>
<evidence type="ECO:0000313" key="2">
    <source>
        <dbReference type="Proteomes" id="UP000271227"/>
    </source>
</evidence>